<sequence>MPCPSATLVVWTSAWLHGVAASDDVLDALLTWAEAHEVVAADEATARRLELPVAGERPAAPAMLLAALRRVGGAVSGHLVLPVAGDVRGLGGDGAVAAAALRAGEAAVLPLAGLVVVPERVAEGVLRWTAHSLPPLAPSPEIVGIGEAEHGMTDAVRAATATLVSLDVARHRPNVRAEIEAALRARPRAAWPKGTPGRAIRVLERAAEVEAILLAASGDGEGAAVSASAMRGRTDALRPLADAVRRARCAAVHEAVRTLADAASRRR</sequence>
<dbReference type="EMBL" id="JAMTCP010000042">
    <property type="protein sequence ID" value="MCP2261481.1"/>
    <property type="molecule type" value="Genomic_DNA"/>
</dbReference>
<reference evidence="1 2" key="1">
    <citation type="submission" date="2022-06" db="EMBL/GenBank/DDBJ databases">
        <title>Genomic Encyclopedia of Archaeal and Bacterial Type Strains, Phase II (KMG-II): from individual species to whole genera.</title>
        <authorList>
            <person name="Goeker M."/>
        </authorList>
    </citation>
    <scope>NUCLEOTIDE SEQUENCE [LARGE SCALE GENOMIC DNA]</scope>
    <source>
        <strain evidence="1 2">DSM 40477</strain>
    </source>
</reference>
<dbReference type="Proteomes" id="UP001205311">
    <property type="component" value="Unassembled WGS sequence"/>
</dbReference>
<evidence type="ECO:0000313" key="1">
    <source>
        <dbReference type="EMBL" id="MCP2261481.1"/>
    </source>
</evidence>
<gene>
    <name evidence="1" type="ORF">LX15_005207</name>
</gene>
<proteinExistence type="predicted"/>
<organism evidence="1 2">
    <name type="scientific">Streptoalloteichus tenebrarius (strain ATCC 17920 / DSM 40477 / JCM 4838 / CBS 697.72 / NBRC 16177 / NCIMB 11028 / NRRL B-12390 / A12253. 1 / ISP 5477)</name>
    <name type="common">Streptomyces tenebrarius</name>
    <dbReference type="NCBI Taxonomy" id="1933"/>
    <lineage>
        <taxon>Bacteria</taxon>
        <taxon>Bacillati</taxon>
        <taxon>Actinomycetota</taxon>
        <taxon>Actinomycetes</taxon>
        <taxon>Pseudonocardiales</taxon>
        <taxon>Pseudonocardiaceae</taxon>
        <taxon>Streptoalloteichus</taxon>
    </lineage>
</organism>
<protein>
    <submittedName>
        <fullName evidence="1">Uncharacterized protein</fullName>
    </submittedName>
</protein>
<comment type="caution">
    <text evidence="1">The sequence shown here is derived from an EMBL/GenBank/DDBJ whole genome shotgun (WGS) entry which is preliminary data.</text>
</comment>
<accession>A0ABT1I173</accession>
<evidence type="ECO:0000313" key="2">
    <source>
        <dbReference type="Proteomes" id="UP001205311"/>
    </source>
</evidence>
<dbReference type="RefSeq" id="WP_253672344.1">
    <property type="nucleotide sequence ID" value="NZ_JAMTCP010000042.1"/>
</dbReference>
<keyword evidence="2" id="KW-1185">Reference proteome</keyword>
<name>A0ABT1I173_STRSD</name>